<name>A0A8J4CAE8_9CHLO</name>
<protein>
    <submittedName>
        <fullName evidence="2">Uncharacterized protein</fullName>
    </submittedName>
</protein>
<evidence type="ECO:0000256" key="1">
    <source>
        <dbReference type="SAM" id="MobiDB-lite"/>
    </source>
</evidence>
<feature type="region of interest" description="Disordered" evidence="1">
    <location>
        <begin position="78"/>
        <end position="113"/>
    </location>
</feature>
<keyword evidence="3" id="KW-1185">Reference proteome</keyword>
<reference evidence="2" key="1">
    <citation type="journal article" date="2021" name="Proc. Natl. Acad. Sci. U.S.A.">
        <title>Three genomes in the algal genus Volvox reveal the fate of a haploid sex-determining region after a transition to homothallism.</title>
        <authorList>
            <person name="Yamamoto K."/>
            <person name="Hamaji T."/>
            <person name="Kawai-Toyooka H."/>
            <person name="Matsuzaki R."/>
            <person name="Takahashi F."/>
            <person name="Nishimura Y."/>
            <person name="Kawachi M."/>
            <person name="Noguchi H."/>
            <person name="Minakuchi Y."/>
            <person name="Umen J.G."/>
            <person name="Toyoda A."/>
            <person name="Nozaki H."/>
        </authorList>
    </citation>
    <scope>NUCLEOTIDE SEQUENCE</scope>
    <source>
        <strain evidence="2">NIES-3786</strain>
    </source>
</reference>
<gene>
    <name evidence="2" type="ORF">Vretifemale_8253</name>
</gene>
<comment type="caution">
    <text evidence="2">The sequence shown here is derived from an EMBL/GenBank/DDBJ whole genome shotgun (WGS) entry which is preliminary data.</text>
</comment>
<organism evidence="2 3">
    <name type="scientific">Volvox reticuliferus</name>
    <dbReference type="NCBI Taxonomy" id="1737510"/>
    <lineage>
        <taxon>Eukaryota</taxon>
        <taxon>Viridiplantae</taxon>
        <taxon>Chlorophyta</taxon>
        <taxon>core chlorophytes</taxon>
        <taxon>Chlorophyceae</taxon>
        <taxon>CS clade</taxon>
        <taxon>Chlamydomonadales</taxon>
        <taxon>Volvocaceae</taxon>
        <taxon>Volvox</taxon>
    </lineage>
</organism>
<accession>A0A8J4CAE8</accession>
<dbReference type="AlphaFoldDB" id="A0A8J4CAE8"/>
<sequence length="149" mass="16021">MAPPPPPWTAAVQLKHRHLPPPSPQQRWRCRVPPPRRVRLICADWIGNRRPWVVGTVGGPAPAHGAAAGAADCSVAPRLPQQRLPPGMEMGGRGGACRSDARCDGEDDSSVSEALPKVGHQALRHKEIDGFARRRVQDATEGIRASCEG</sequence>
<dbReference type="EMBL" id="BNCP01000014">
    <property type="protein sequence ID" value="GIL78824.1"/>
    <property type="molecule type" value="Genomic_DNA"/>
</dbReference>
<proteinExistence type="predicted"/>
<dbReference type="Proteomes" id="UP000747110">
    <property type="component" value="Unassembled WGS sequence"/>
</dbReference>
<evidence type="ECO:0000313" key="2">
    <source>
        <dbReference type="EMBL" id="GIL78824.1"/>
    </source>
</evidence>
<evidence type="ECO:0000313" key="3">
    <source>
        <dbReference type="Proteomes" id="UP000747110"/>
    </source>
</evidence>